<reference evidence="1" key="1">
    <citation type="submission" date="2025-08" db="UniProtKB">
        <authorList>
            <consortium name="Ensembl"/>
        </authorList>
    </citation>
    <scope>IDENTIFICATION</scope>
</reference>
<evidence type="ECO:0000313" key="2">
    <source>
        <dbReference type="Proteomes" id="UP000694427"/>
    </source>
</evidence>
<sequence>MKRSLIKWSVITHLNILNDSYFLLITQWCRFKCERGHTSALHEGRESLTGVKRSFEGLDVCGHSRDPVNAHFINPSLLHLLNALPHNVRHLGILNILSLK</sequence>
<reference evidence="1" key="2">
    <citation type="submission" date="2025-09" db="UniProtKB">
        <authorList>
            <consortium name="Ensembl"/>
        </authorList>
    </citation>
    <scope>IDENTIFICATION</scope>
</reference>
<evidence type="ECO:0000313" key="1">
    <source>
        <dbReference type="Ensembl" id="ENSCCRP00010067154.1"/>
    </source>
</evidence>
<dbReference type="Ensembl" id="ENSCCRT00010074139.1">
    <property type="protein sequence ID" value="ENSCCRP00010067154.1"/>
    <property type="gene ID" value="ENSCCRG00010029055.1"/>
</dbReference>
<proteinExistence type="predicted"/>
<protein>
    <submittedName>
        <fullName evidence="1">Uncharacterized protein</fullName>
    </submittedName>
</protein>
<accession>A0A8C1LW16</accession>
<keyword evidence="2" id="KW-1185">Reference proteome</keyword>
<dbReference type="AlphaFoldDB" id="A0A8C1LW16"/>
<name>A0A8C1LW16_CYPCA</name>
<organism evidence="1 2">
    <name type="scientific">Cyprinus carpio</name>
    <name type="common">Common carp</name>
    <dbReference type="NCBI Taxonomy" id="7962"/>
    <lineage>
        <taxon>Eukaryota</taxon>
        <taxon>Metazoa</taxon>
        <taxon>Chordata</taxon>
        <taxon>Craniata</taxon>
        <taxon>Vertebrata</taxon>
        <taxon>Euteleostomi</taxon>
        <taxon>Actinopterygii</taxon>
        <taxon>Neopterygii</taxon>
        <taxon>Teleostei</taxon>
        <taxon>Ostariophysi</taxon>
        <taxon>Cypriniformes</taxon>
        <taxon>Cyprinidae</taxon>
        <taxon>Cyprininae</taxon>
        <taxon>Cyprinus</taxon>
    </lineage>
</organism>
<dbReference type="Proteomes" id="UP000694427">
    <property type="component" value="Unplaced"/>
</dbReference>